<keyword evidence="2 11" id="KW-0235">DNA replication</keyword>
<organism evidence="15 16">
    <name type="scientific">Mycoplasmopsis felis</name>
    <dbReference type="NCBI Taxonomy" id="33923"/>
    <lineage>
        <taxon>Bacteria</taxon>
        <taxon>Bacillati</taxon>
        <taxon>Mycoplasmatota</taxon>
        <taxon>Mycoplasmoidales</taxon>
        <taxon>Metamycoplasmataceae</taxon>
        <taxon>Mycoplasmopsis</taxon>
    </lineage>
</organism>
<keyword evidence="1 11" id="KW-0963">Cytoplasm</keyword>
<evidence type="ECO:0000256" key="1">
    <source>
        <dbReference type="ARBA" id="ARBA00022490"/>
    </source>
</evidence>
<evidence type="ECO:0000256" key="2">
    <source>
        <dbReference type="ARBA" id="ARBA00022705"/>
    </source>
</evidence>
<evidence type="ECO:0000259" key="14">
    <source>
        <dbReference type="PROSITE" id="PS51188"/>
    </source>
</evidence>
<evidence type="ECO:0000256" key="6">
    <source>
        <dbReference type="ARBA" id="ARBA00022833"/>
    </source>
</evidence>
<evidence type="ECO:0000313" key="16">
    <source>
        <dbReference type="Proteomes" id="UP000464317"/>
    </source>
</evidence>
<feature type="binding site" evidence="11">
    <location>
        <position position="209"/>
    </location>
    <ligand>
        <name>Zn(2+)</name>
        <dbReference type="ChEBI" id="CHEBI:29105"/>
        <label>1</label>
    </ligand>
</feature>
<dbReference type="FunFam" id="2.10.230.10:FF:000002">
    <property type="entry name" value="Molecular chaperone DnaJ"/>
    <property type="match status" value="1"/>
</dbReference>
<dbReference type="KEGG" id="mfel:JPM2_5780"/>
<feature type="repeat" description="CXXCXGXG motif" evidence="11">
    <location>
        <begin position="149"/>
        <end position="156"/>
    </location>
</feature>
<proteinExistence type="inferred from homology"/>
<keyword evidence="8 11" id="KW-0143">Chaperone</keyword>
<evidence type="ECO:0000259" key="13">
    <source>
        <dbReference type="PROSITE" id="PS50076"/>
    </source>
</evidence>
<dbReference type="SUPFAM" id="SSF49493">
    <property type="entry name" value="HSP40/DnaJ peptide-binding domain"/>
    <property type="match status" value="2"/>
</dbReference>
<dbReference type="PROSITE" id="PS51188">
    <property type="entry name" value="ZF_CR"/>
    <property type="match status" value="1"/>
</dbReference>
<dbReference type="InterPro" id="IPR001305">
    <property type="entry name" value="HSP_DnaJ_Cys-rich_dom"/>
</dbReference>
<sequence length="371" mass="41181">MSNKRDYYEVLGVSKTATEKEIKTAYRNLAKKYHPDKLKDGTSDAKMQELNEAYEVLSDSNKRSNYDNFGHQGANGFGNHGFSGEGGFGGFGDIFKDFFSGFGGFGSSNSHKKNAPRRGDDLKYYKKISFKQMLYGDTIQEKMYKHESCLNCGGSGAQSSSDIINCSNCHGSGVVYQTVNSMFGRVQQETTCRTCSGKGKIIQKSCSICKGKGHEKVLKTINIPVPQGAKEGMQVKLAGFGNPGKNSGPSGDLYIEFNIEENKFFKRDGMDLYLDYPVSVFDIMQEKEVLVPGPYGEFKIKLSKNYESGQIIKIIGKGIKSKYGSGDLKLLLKFIIPDISRKETKKILESLEGLSDKTSIDYMEKVQKTLK</sequence>
<dbReference type="Gene3D" id="1.10.287.110">
    <property type="entry name" value="DnaJ domain"/>
    <property type="match status" value="1"/>
</dbReference>
<dbReference type="EMBL" id="AP022325">
    <property type="protein sequence ID" value="BBU47885.1"/>
    <property type="molecule type" value="Genomic_DNA"/>
</dbReference>
<gene>
    <name evidence="11 15" type="primary">dnaJ</name>
    <name evidence="15" type="ORF">JPM2_5780</name>
</gene>
<dbReference type="CDD" id="cd10719">
    <property type="entry name" value="DnaJ_zf"/>
    <property type="match status" value="1"/>
</dbReference>
<dbReference type="Pfam" id="PF00226">
    <property type="entry name" value="DnaJ"/>
    <property type="match status" value="1"/>
</dbReference>
<evidence type="ECO:0000256" key="11">
    <source>
        <dbReference type="HAMAP-Rule" id="MF_01152"/>
    </source>
</evidence>
<feature type="binding site" evidence="11">
    <location>
        <position position="169"/>
    </location>
    <ligand>
        <name>Zn(2+)</name>
        <dbReference type="ChEBI" id="CHEBI:29105"/>
        <label>2</label>
    </ligand>
</feature>
<dbReference type="SUPFAM" id="SSF46565">
    <property type="entry name" value="Chaperone J-domain"/>
    <property type="match status" value="1"/>
</dbReference>
<evidence type="ECO:0000313" key="15">
    <source>
        <dbReference type="EMBL" id="BBU47885.1"/>
    </source>
</evidence>
<dbReference type="Gene3D" id="2.60.260.20">
    <property type="entry name" value="Urease metallochaperone UreE, N-terminal domain"/>
    <property type="match status" value="2"/>
</dbReference>
<dbReference type="Proteomes" id="UP000464317">
    <property type="component" value="Chromosome"/>
</dbReference>
<dbReference type="GO" id="GO:0009408">
    <property type="term" value="P:response to heat"/>
    <property type="evidence" value="ECO:0007669"/>
    <property type="project" value="InterPro"/>
</dbReference>
<keyword evidence="4 11" id="KW-0677">Repeat</keyword>
<reference evidence="15 16" key="1">
    <citation type="submission" date="2020-01" db="EMBL/GenBank/DDBJ databases">
        <title>Complete genome sequence of Mycoplasma felis strain Myco-2.</title>
        <authorList>
            <person name="Kinoshita Y."/>
            <person name="Niwa H."/>
            <person name="Uchida-Fujii E."/>
            <person name="Nukada T."/>
        </authorList>
    </citation>
    <scope>NUCLEOTIDE SEQUENCE [LARGE SCALE GENOMIC DNA]</scope>
    <source>
        <strain evidence="15 16">Myco-2</strain>
    </source>
</reference>
<feature type="repeat" description="CXXCXGXG motif" evidence="11">
    <location>
        <begin position="192"/>
        <end position="199"/>
    </location>
</feature>
<name>A0A809RSG0_9BACT</name>
<comment type="subcellular location">
    <subcellularLocation>
        <location evidence="11">Cytoplasm</location>
    </subcellularLocation>
</comment>
<evidence type="ECO:0000256" key="8">
    <source>
        <dbReference type="ARBA" id="ARBA00023186"/>
    </source>
</evidence>
<keyword evidence="7 11" id="KW-0346">Stress response</keyword>
<evidence type="ECO:0000256" key="7">
    <source>
        <dbReference type="ARBA" id="ARBA00023016"/>
    </source>
</evidence>
<dbReference type="InterPro" id="IPR036410">
    <property type="entry name" value="HSP_DnaJ_Cys-rich_dom_sf"/>
</dbReference>
<feature type="binding site" evidence="11">
    <location>
        <position position="206"/>
    </location>
    <ligand>
        <name>Zn(2+)</name>
        <dbReference type="ChEBI" id="CHEBI:29105"/>
        <label>1</label>
    </ligand>
</feature>
<dbReference type="AlphaFoldDB" id="A0A809RSG0"/>
<dbReference type="CDD" id="cd06257">
    <property type="entry name" value="DnaJ"/>
    <property type="match status" value="1"/>
</dbReference>
<dbReference type="Pfam" id="PF00684">
    <property type="entry name" value="DnaJ_CXXCXGXG"/>
    <property type="match status" value="1"/>
</dbReference>
<comment type="domain">
    <text evidence="11">The J domain is necessary and sufficient to stimulate DnaK ATPase activity. Zinc center 1 plays an important role in the autonomous, DnaK-independent chaperone activity of DnaJ. Zinc center 2 is essential for interaction with DnaK and for DnaJ activity.</text>
</comment>
<feature type="binding site" evidence="11">
    <location>
        <position position="149"/>
    </location>
    <ligand>
        <name>Zn(2+)</name>
        <dbReference type="ChEBI" id="CHEBI:29105"/>
        <label>1</label>
    </ligand>
</feature>
<dbReference type="GO" id="GO:0008270">
    <property type="term" value="F:zinc ion binding"/>
    <property type="evidence" value="ECO:0007669"/>
    <property type="project" value="UniProtKB-UniRule"/>
</dbReference>
<feature type="binding site" evidence="11">
    <location>
        <position position="166"/>
    </location>
    <ligand>
        <name>Zn(2+)</name>
        <dbReference type="ChEBI" id="CHEBI:29105"/>
        <label>2</label>
    </ligand>
</feature>
<dbReference type="GO" id="GO:0005737">
    <property type="term" value="C:cytoplasm"/>
    <property type="evidence" value="ECO:0007669"/>
    <property type="project" value="UniProtKB-SubCell"/>
</dbReference>
<comment type="similarity">
    <text evidence="9 11">Belongs to the DnaJ family.</text>
</comment>
<feature type="binding site" evidence="11">
    <location>
        <position position="152"/>
    </location>
    <ligand>
        <name>Zn(2+)</name>
        <dbReference type="ChEBI" id="CHEBI:29105"/>
        <label>1</label>
    </ligand>
</feature>
<comment type="function">
    <text evidence="11">Participates actively in the response to hyperosmotic and heat shock by preventing the aggregation of stress-denatured proteins and by disaggregating proteins, also in an autonomous, DnaK-independent fashion. Unfolded proteins bind initially to DnaJ; upon interaction with the DnaJ-bound protein, DnaK hydrolyzes its bound ATP, resulting in the formation of a stable complex. GrpE releases ADP from DnaK; ATP binding to DnaK triggers the release of the substrate protein, thus completing the reaction cycle. Several rounds of ATP-dependent interactions between DnaJ, DnaK and GrpE are required for fully efficient folding. Also involved, together with DnaK and GrpE, in the DNA replication of plasmids through activation of initiation proteins.</text>
</comment>
<evidence type="ECO:0000256" key="5">
    <source>
        <dbReference type="ARBA" id="ARBA00022771"/>
    </source>
</evidence>
<feature type="zinc finger region" description="CR-type" evidence="12">
    <location>
        <begin position="136"/>
        <end position="218"/>
    </location>
</feature>
<dbReference type="InterPro" id="IPR012724">
    <property type="entry name" value="DnaJ"/>
</dbReference>
<dbReference type="SUPFAM" id="SSF57938">
    <property type="entry name" value="DnaJ/Hsp40 cysteine-rich domain"/>
    <property type="match status" value="1"/>
</dbReference>
<dbReference type="PANTHER" id="PTHR43096:SF48">
    <property type="entry name" value="CHAPERONE PROTEIN DNAJ"/>
    <property type="match status" value="1"/>
</dbReference>
<dbReference type="InterPro" id="IPR001623">
    <property type="entry name" value="DnaJ_domain"/>
</dbReference>
<feature type="binding site" evidence="11">
    <location>
        <position position="192"/>
    </location>
    <ligand>
        <name>Zn(2+)</name>
        <dbReference type="ChEBI" id="CHEBI:29105"/>
        <label>2</label>
    </ligand>
</feature>
<dbReference type="GO" id="GO:0031072">
    <property type="term" value="F:heat shock protein binding"/>
    <property type="evidence" value="ECO:0007669"/>
    <property type="project" value="InterPro"/>
</dbReference>
<dbReference type="GO" id="GO:0005524">
    <property type="term" value="F:ATP binding"/>
    <property type="evidence" value="ECO:0007669"/>
    <property type="project" value="InterPro"/>
</dbReference>
<dbReference type="Pfam" id="PF01556">
    <property type="entry name" value="DnaJ_C"/>
    <property type="match status" value="1"/>
</dbReference>
<feature type="repeat" description="CXXCXGXG motif" evidence="11">
    <location>
        <begin position="166"/>
        <end position="173"/>
    </location>
</feature>
<evidence type="ECO:0000256" key="3">
    <source>
        <dbReference type="ARBA" id="ARBA00022723"/>
    </source>
</evidence>
<dbReference type="GO" id="GO:0042026">
    <property type="term" value="P:protein refolding"/>
    <property type="evidence" value="ECO:0007669"/>
    <property type="project" value="TreeGrafter"/>
</dbReference>
<dbReference type="RefSeq" id="WP_161553296.1">
    <property type="nucleotide sequence ID" value="NZ_AP022325.1"/>
</dbReference>
<protein>
    <recommendedName>
        <fullName evidence="10 11">Chaperone protein DnaJ</fullName>
    </recommendedName>
</protein>
<dbReference type="InterPro" id="IPR002939">
    <property type="entry name" value="DnaJ_C"/>
</dbReference>
<dbReference type="GO" id="GO:0051082">
    <property type="term" value="F:unfolded protein binding"/>
    <property type="evidence" value="ECO:0007669"/>
    <property type="project" value="UniProtKB-UniRule"/>
</dbReference>
<dbReference type="PROSITE" id="PS50076">
    <property type="entry name" value="DNAJ_2"/>
    <property type="match status" value="1"/>
</dbReference>
<evidence type="ECO:0000256" key="9">
    <source>
        <dbReference type="ARBA" id="ARBA00061004"/>
    </source>
</evidence>
<evidence type="ECO:0000256" key="10">
    <source>
        <dbReference type="ARBA" id="ARBA00067609"/>
    </source>
</evidence>
<dbReference type="InterPro" id="IPR036869">
    <property type="entry name" value="J_dom_sf"/>
</dbReference>
<evidence type="ECO:0000256" key="4">
    <source>
        <dbReference type="ARBA" id="ARBA00022737"/>
    </source>
</evidence>
<dbReference type="PANTHER" id="PTHR43096">
    <property type="entry name" value="DNAJ HOMOLOG 1, MITOCHONDRIAL-RELATED"/>
    <property type="match status" value="1"/>
</dbReference>
<comment type="cofactor">
    <cofactor evidence="11">
        <name>Zn(2+)</name>
        <dbReference type="ChEBI" id="CHEBI:29105"/>
    </cofactor>
    <text evidence="11">Binds 2 Zn(2+) ions per monomer.</text>
</comment>
<dbReference type="SMART" id="SM00271">
    <property type="entry name" value="DnaJ"/>
    <property type="match status" value="1"/>
</dbReference>
<accession>A0A809RSG0</accession>
<dbReference type="InterPro" id="IPR008971">
    <property type="entry name" value="HSP40/DnaJ_pept-bd"/>
</dbReference>
<dbReference type="HAMAP" id="MF_01152">
    <property type="entry name" value="DnaJ"/>
    <property type="match status" value="1"/>
</dbReference>
<dbReference type="PRINTS" id="PR00625">
    <property type="entry name" value="JDOMAIN"/>
</dbReference>
<dbReference type="GO" id="GO:0006260">
    <property type="term" value="P:DNA replication"/>
    <property type="evidence" value="ECO:0007669"/>
    <property type="project" value="UniProtKB-KW"/>
</dbReference>
<dbReference type="Gene3D" id="2.10.230.10">
    <property type="entry name" value="Heat shock protein DnaJ, cysteine-rich domain"/>
    <property type="match status" value="1"/>
</dbReference>
<evidence type="ECO:0000256" key="12">
    <source>
        <dbReference type="PROSITE-ProRule" id="PRU00546"/>
    </source>
</evidence>
<comment type="subunit">
    <text evidence="11">Homodimer.</text>
</comment>
<keyword evidence="3 11" id="KW-0479">Metal-binding</keyword>
<feature type="domain" description="CR-type" evidence="14">
    <location>
        <begin position="136"/>
        <end position="218"/>
    </location>
</feature>
<keyword evidence="5 11" id="KW-0863">Zinc-finger</keyword>
<keyword evidence="16" id="KW-1185">Reference proteome</keyword>
<keyword evidence="6 11" id="KW-0862">Zinc</keyword>
<feature type="repeat" description="CXXCXGXG motif" evidence="11">
    <location>
        <begin position="206"/>
        <end position="213"/>
    </location>
</feature>
<feature type="binding site" evidence="11">
    <location>
        <position position="195"/>
    </location>
    <ligand>
        <name>Zn(2+)</name>
        <dbReference type="ChEBI" id="CHEBI:29105"/>
        <label>2</label>
    </ligand>
</feature>
<feature type="domain" description="J" evidence="13">
    <location>
        <begin position="6"/>
        <end position="70"/>
    </location>
</feature>
<dbReference type="CDD" id="cd10747">
    <property type="entry name" value="DnaJ_C"/>
    <property type="match status" value="1"/>
</dbReference>